<protein>
    <submittedName>
        <fullName evidence="1">Uncharacterized protein</fullName>
    </submittedName>
</protein>
<evidence type="ECO:0000313" key="1">
    <source>
        <dbReference type="EMBL" id="KAK0631763.1"/>
    </source>
</evidence>
<dbReference type="EMBL" id="JAULSU010000001">
    <property type="protein sequence ID" value="KAK0631763.1"/>
    <property type="molecule type" value="Genomic_DNA"/>
</dbReference>
<keyword evidence="2" id="KW-1185">Reference proteome</keyword>
<gene>
    <name evidence="1" type="ORF">B0T14DRAFT_10321</name>
</gene>
<dbReference type="Proteomes" id="UP001175000">
    <property type="component" value="Unassembled WGS sequence"/>
</dbReference>
<comment type="caution">
    <text evidence="1">The sequence shown here is derived from an EMBL/GenBank/DDBJ whole genome shotgun (WGS) entry which is preliminary data.</text>
</comment>
<sequence>MASSLGAGRSFLAATSATRPTFALMAVGTLFDTLRACICDCVVRGAFYKLGCGMGARGIRPGDDLTHIDAVESRKSQNLWSCRCQEIEASAGLSVCREFRAFPCLVWWREDGSAEGGLTRGLARDFIARDSGM</sequence>
<name>A0AA40CBX5_9PEZI</name>
<dbReference type="AlphaFoldDB" id="A0AA40CBX5"/>
<organism evidence="1 2">
    <name type="scientific">Immersiella caudata</name>
    <dbReference type="NCBI Taxonomy" id="314043"/>
    <lineage>
        <taxon>Eukaryota</taxon>
        <taxon>Fungi</taxon>
        <taxon>Dikarya</taxon>
        <taxon>Ascomycota</taxon>
        <taxon>Pezizomycotina</taxon>
        <taxon>Sordariomycetes</taxon>
        <taxon>Sordariomycetidae</taxon>
        <taxon>Sordariales</taxon>
        <taxon>Lasiosphaeriaceae</taxon>
        <taxon>Immersiella</taxon>
    </lineage>
</organism>
<proteinExistence type="predicted"/>
<evidence type="ECO:0000313" key="2">
    <source>
        <dbReference type="Proteomes" id="UP001175000"/>
    </source>
</evidence>
<accession>A0AA40CBX5</accession>
<reference evidence="1" key="1">
    <citation type="submission" date="2023-06" db="EMBL/GenBank/DDBJ databases">
        <title>Genome-scale phylogeny and comparative genomics of the fungal order Sordariales.</title>
        <authorList>
            <consortium name="Lawrence Berkeley National Laboratory"/>
            <person name="Hensen N."/>
            <person name="Bonometti L."/>
            <person name="Westerberg I."/>
            <person name="Brannstrom I.O."/>
            <person name="Guillou S."/>
            <person name="Cros-Aarteil S."/>
            <person name="Calhoun S."/>
            <person name="Haridas S."/>
            <person name="Kuo A."/>
            <person name="Mondo S."/>
            <person name="Pangilinan J."/>
            <person name="Riley R."/>
            <person name="Labutti K."/>
            <person name="Andreopoulos B."/>
            <person name="Lipzen A."/>
            <person name="Chen C."/>
            <person name="Yanf M."/>
            <person name="Daum C."/>
            <person name="Ng V."/>
            <person name="Clum A."/>
            <person name="Steindorff A."/>
            <person name="Ohm R."/>
            <person name="Martin F."/>
            <person name="Silar P."/>
            <person name="Natvig D."/>
            <person name="Lalanne C."/>
            <person name="Gautier V."/>
            <person name="Ament-Velasquez S.L."/>
            <person name="Kruys A."/>
            <person name="Hutchinson M.I."/>
            <person name="Powell A.J."/>
            <person name="Barry K."/>
            <person name="Miller A.N."/>
            <person name="Grigoriev I.V."/>
            <person name="Debuchy R."/>
            <person name="Gladieux P."/>
            <person name="Thoren M.H."/>
            <person name="Johannesson H."/>
        </authorList>
    </citation>
    <scope>NUCLEOTIDE SEQUENCE</scope>
    <source>
        <strain evidence="1">CBS 606.72</strain>
    </source>
</reference>